<dbReference type="Proteomes" id="UP000028837">
    <property type="component" value="Unassembled WGS sequence"/>
</dbReference>
<dbReference type="AlphaFoldDB" id="A0A086JZA1"/>
<gene>
    <name evidence="2" type="ORF">TGDOM2_313460</name>
</gene>
<accession>A0A086JZA1</accession>
<sequence length="248" mass="27991">MKNARKERLLRHGPGRNTHAVSRQRETECIVLPSHCVDLSAALPPAHFILCCRFSLSSLYHSYLFFLLARLSRLSSLYLSSPAAFGGAASRAVLRFSLLSLFLLRRSRPGCRSARVGGTEEENRRDNHGRSERKTNKSERSSGQSKGDAGERRRHGGKKTESRANHMGKSKERGAERGGEEKQRKDCRKGRRGQEKTRQTHGCFFREEEPSLGSRERQAERKSSPFFFLAKTSNTEALGSQNVTETLR</sequence>
<feature type="compositionally biased region" description="Basic and acidic residues" evidence="1">
    <location>
        <begin position="121"/>
        <end position="140"/>
    </location>
</feature>
<organism evidence="2 3">
    <name type="scientific">Toxoplasma gondii GAB2-2007-GAL-DOM2</name>
    <dbReference type="NCBI Taxonomy" id="1130820"/>
    <lineage>
        <taxon>Eukaryota</taxon>
        <taxon>Sar</taxon>
        <taxon>Alveolata</taxon>
        <taxon>Apicomplexa</taxon>
        <taxon>Conoidasida</taxon>
        <taxon>Coccidia</taxon>
        <taxon>Eucoccidiorida</taxon>
        <taxon>Eimeriorina</taxon>
        <taxon>Sarcocystidae</taxon>
        <taxon>Toxoplasma</taxon>
    </lineage>
</organism>
<proteinExistence type="predicted"/>
<feature type="region of interest" description="Disordered" evidence="1">
    <location>
        <begin position="111"/>
        <end position="223"/>
    </location>
</feature>
<evidence type="ECO:0000256" key="1">
    <source>
        <dbReference type="SAM" id="MobiDB-lite"/>
    </source>
</evidence>
<comment type="caution">
    <text evidence="2">The sequence shown here is derived from an EMBL/GenBank/DDBJ whole genome shotgun (WGS) entry which is preliminary data.</text>
</comment>
<feature type="compositionally biased region" description="Basic and acidic residues" evidence="1">
    <location>
        <begin position="158"/>
        <end position="184"/>
    </location>
</feature>
<feature type="compositionally biased region" description="Basic and acidic residues" evidence="1">
    <location>
        <begin position="192"/>
        <end position="223"/>
    </location>
</feature>
<dbReference type="VEuPathDB" id="ToxoDB:TGDOM2_313460"/>
<name>A0A086JZA1_TOXGO</name>
<evidence type="ECO:0000313" key="3">
    <source>
        <dbReference type="Proteomes" id="UP000028837"/>
    </source>
</evidence>
<evidence type="ECO:0000313" key="2">
    <source>
        <dbReference type="EMBL" id="KFG37469.1"/>
    </source>
</evidence>
<dbReference type="EMBL" id="AHZU02001010">
    <property type="protein sequence ID" value="KFG37469.1"/>
    <property type="molecule type" value="Genomic_DNA"/>
</dbReference>
<reference evidence="2 3" key="1">
    <citation type="submission" date="2014-02" db="EMBL/GenBank/DDBJ databases">
        <authorList>
            <person name="Sibley D."/>
            <person name="Venepally P."/>
            <person name="Karamycheva S."/>
            <person name="Hadjithomas M."/>
            <person name="Khan A."/>
            <person name="Brunk B."/>
            <person name="Roos D."/>
            <person name="Caler E."/>
            <person name="Lorenzi H."/>
        </authorList>
    </citation>
    <scope>NUCLEOTIDE SEQUENCE [LARGE SCALE GENOMIC DNA]</scope>
    <source>
        <strain evidence="2 3">GAB2-2007-GAL-DOM2</strain>
    </source>
</reference>
<protein>
    <submittedName>
        <fullName evidence="2">Uncharacterized protein</fullName>
    </submittedName>
</protein>